<keyword evidence="1" id="KW-1133">Transmembrane helix</keyword>
<dbReference type="Proteomes" id="UP001174748">
    <property type="component" value="Unassembled WGS sequence"/>
</dbReference>
<evidence type="ECO:0000313" key="2">
    <source>
        <dbReference type="EMBL" id="MDK5169034.1"/>
    </source>
</evidence>
<sequence>MEPSYIFISVLAVIAARLIYDTTIGKRKAMKTLLDLAQKQDDIRKVYDKIKQIELGQHPSIKPNDELNAFRQINLSYAMLIRMHEQCRLLDKTLFDQWNFLTRHDALKLSKKYDWLKSSWIAREQLIYGQSNFAQTCKRYIRQIYDPTNMQTLEITKEIFETNPMIEEIKLNENRTIDAERVQQDIDKWNLNQKLQATLPPRPKTKVVKI</sequence>
<proteinExistence type="predicted"/>
<accession>A0ABT7G5K3</accession>
<feature type="transmembrane region" description="Helical" evidence="1">
    <location>
        <begin position="6"/>
        <end position="24"/>
    </location>
</feature>
<comment type="caution">
    <text evidence="2">The sequence shown here is derived from an EMBL/GenBank/DDBJ whole genome shotgun (WGS) entry which is preliminary data.</text>
</comment>
<keyword evidence="3" id="KW-1185">Reference proteome</keyword>
<organism evidence="2 3">
    <name type="scientific">Serratia nevei</name>
    <dbReference type="NCBI Taxonomy" id="2703794"/>
    <lineage>
        <taxon>Bacteria</taxon>
        <taxon>Pseudomonadati</taxon>
        <taxon>Pseudomonadota</taxon>
        <taxon>Gammaproteobacteria</taxon>
        <taxon>Enterobacterales</taxon>
        <taxon>Yersiniaceae</taxon>
        <taxon>Serratia</taxon>
    </lineage>
</organism>
<name>A0ABT7G5K3_9GAMM</name>
<keyword evidence="1" id="KW-0472">Membrane</keyword>
<dbReference type="EMBL" id="JARTOI010000001">
    <property type="protein sequence ID" value="MDK5169034.1"/>
    <property type="molecule type" value="Genomic_DNA"/>
</dbReference>
<gene>
    <name evidence="2" type="ORF">P9921_00825</name>
</gene>
<dbReference type="RefSeq" id="WP_285097943.1">
    <property type="nucleotide sequence ID" value="NZ_JARTOI010000001.1"/>
</dbReference>
<reference evidence="2" key="1">
    <citation type="submission" date="2023-01" db="EMBL/GenBank/DDBJ databases">
        <title>Genomic dissection of endemic carbapenem resistance: metallo-beta-lactamase gene dissemination through clonal, plasmid and integron transfer pathways.</title>
        <authorList>
            <person name="Macesic N."/>
        </authorList>
    </citation>
    <scope>NUCLEOTIDE SEQUENCE</scope>
    <source>
        <strain evidence="2">CPO382</strain>
    </source>
</reference>
<evidence type="ECO:0000256" key="1">
    <source>
        <dbReference type="SAM" id="Phobius"/>
    </source>
</evidence>
<evidence type="ECO:0000313" key="3">
    <source>
        <dbReference type="Proteomes" id="UP001174748"/>
    </source>
</evidence>
<protein>
    <recommendedName>
        <fullName evidence="4">DUF4760 domain-containing protein</fullName>
    </recommendedName>
</protein>
<evidence type="ECO:0008006" key="4">
    <source>
        <dbReference type="Google" id="ProtNLM"/>
    </source>
</evidence>
<keyword evidence="1" id="KW-0812">Transmembrane</keyword>